<dbReference type="SMART" id="SM00342">
    <property type="entry name" value="HTH_ARAC"/>
    <property type="match status" value="1"/>
</dbReference>
<dbReference type="OrthoDB" id="956952at2"/>
<dbReference type="InterPro" id="IPR018060">
    <property type="entry name" value="HTH_AraC"/>
</dbReference>
<dbReference type="Proteomes" id="UP000320300">
    <property type="component" value="Unassembled WGS sequence"/>
</dbReference>
<sequence>MERPKEITAAFLNELDKHIADIASGRKEVFYEIYDFAAILCIHPIHLSNTVKEVTGKAPCHHCEGKLAIVAKRLLETTPMTISQIAYRLTYNPSGFTRFFKKYVGVSPKQYRLGLKQA</sequence>
<evidence type="ECO:0000313" key="6">
    <source>
        <dbReference type="Proteomes" id="UP000320300"/>
    </source>
</evidence>
<dbReference type="InterPro" id="IPR009057">
    <property type="entry name" value="Homeodomain-like_sf"/>
</dbReference>
<evidence type="ECO:0000313" key="5">
    <source>
        <dbReference type="EMBL" id="SMO91253.1"/>
    </source>
</evidence>
<reference evidence="5 6" key="1">
    <citation type="submission" date="2017-05" db="EMBL/GenBank/DDBJ databases">
        <authorList>
            <person name="Varghese N."/>
            <person name="Submissions S."/>
        </authorList>
    </citation>
    <scope>NUCLEOTIDE SEQUENCE [LARGE SCALE GENOMIC DNA]</scope>
    <source>
        <strain evidence="5 6">DSM 19036</strain>
    </source>
</reference>
<dbReference type="Pfam" id="PF12833">
    <property type="entry name" value="HTH_18"/>
    <property type="match status" value="1"/>
</dbReference>
<protein>
    <submittedName>
        <fullName evidence="5">Helix-turn-helix domain-containing protein</fullName>
    </submittedName>
</protein>
<organism evidence="5 6">
    <name type="scientific">Pedobacter westerhofensis</name>
    <dbReference type="NCBI Taxonomy" id="425512"/>
    <lineage>
        <taxon>Bacteria</taxon>
        <taxon>Pseudomonadati</taxon>
        <taxon>Bacteroidota</taxon>
        <taxon>Sphingobacteriia</taxon>
        <taxon>Sphingobacteriales</taxon>
        <taxon>Sphingobacteriaceae</taxon>
        <taxon>Pedobacter</taxon>
    </lineage>
</organism>
<dbReference type="SUPFAM" id="SSF46689">
    <property type="entry name" value="Homeodomain-like"/>
    <property type="match status" value="1"/>
</dbReference>
<keyword evidence="3" id="KW-0804">Transcription</keyword>
<dbReference type="PANTHER" id="PTHR43280">
    <property type="entry name" value="ARAC-FAMILY TRANSCRIPTIONAL REGULATOR"/>
    <property type="match status" value="1"/>
</dbReference>
<accession>A0A521F530</accession>
<keyword evidence="1" id="KW-0805">Transcription regulation</keyword>
<gene>
    <name evidence="5" type="ORF">SAMN06265348_110160</name>
</gene>
<evidence type="ECO:0000256" key="2">
    <source>
        <dbReference type="ARBA" id="ARBA00023125"/>
    </source>
</evidence>
<proteinExistence type="predicted"/>
<dbReference type="GO" id="GO:0003700">
    <property type="term" value="F:DNA-binding transcription factor activity"/>
    <property type="evidence" value="ECO:0007669"/>
    <property type="project" value="InterPro"/>
</dbReference>
<dbReference type="Gene3D" id="1.10.10.60">
    <property type="entry name" value="Homeodomain-like"/>
    <property type="match status" value="1"/>
</dbReference>
<name>A0A521F530_9SPHI</name>
<keyword evidence="2" id="KW-0238">DNA-binding</keyword>
<feature type="domain" description="HTH araC/xylS-type" evidence="4">
    <location>
        <begin position="16"/>
        <end position="114"/>
    </location>
</feature>
<evidence type="ECO:0000256" key="1">
    <source>
        <dbReference type="ARBA" id="ARBA00023015"/>
    </source>
</evidence>
<evidence type="ECO:0000256" key="3">
    <source>
        <dbReference type="ARBA" id="ARBA00023163"/>
    </source>
</evidence>
<dbReference type="EMBL" id="FXTN01000010">
    <property type="protein sequence ID" value="SMO91253.1"/>
    <property type="molecule type" value="Genomic_DNA"/>
</dbReference>
<dbReference type="PANTHER" id="PTHR43280:SF32">
    <property type="entry name" value="TRANSCRIPTIONAL REGULATORY PROTEIN"/>
    <property type="match status" value="1"/>
</dbReference>
<dbReference type="PROSITE" id="PS01124">
    <property type="entry name" value="HTH_ARAC_FAMILY_2"/>
    <property type="match status" value="1"/>
</dbReference>
<dbReference type="AlphaFoldDB" id="A0A521F530"/>
<dbReference type="RefSeq" id="WP_142529872.1">
    <property type="nucleotide sequence ID" value="NZ_CBCSJO010000010.1"/>
</dbReference>
<dbReference type="GO" id="GO:0043565">
    <property type="term" value="F:sequence-specific DNA binding"/>
    <property type="evidence" value="ECO:0007669"/>
    <property type="project" value="InterPro"/>
</dbReference>
<keyword evidence="6" id="KW-1185">Reference proteome</keyword>
<evidence type="ECO:0000259" key="4">
    <source>
        <dbReference type="PROSITE" id="PS01124"/>
    </source>
</evidence>